<evidence type="ECO:0000313" key="3">
    <source>
        <dbReference type="Proteomes" id="UP000271098"/>
    </source>
</evidence>
<accession>A0A183DAB5</accession>
<evidence type="ECO:0000256" key="1">
    <source>
        <dbReference type="SAM" id="MobiDB-lite"/>
    </source>
</evidence>
<keyword evidence="3" id="KW-1185">Reference proteome</keyword>
<name>A0A183DAB5_9BILA</name>
<reference evidence="2 3" key="2">
    <citation type="submission" date="2018-11" db="EMBL/GenBank/DDBJ databases">
        <authorList>
            <consortium name="Pathogen Informatics"/>
        </authorList>
    </citation>
    <scope>NUCLEOTIDE SEQUENCE [LARGE SCALE GENOMIC DNA]</scope>
</reference>
<feature type="compositionally biased region" description="Low complexity" evidence="1">
    <location>
        <begin position="99"/>
        <end position="109"/>
    </location>
</feature>
<gene>
    <name evidence="2" type="ORF">GPUH_LOCUS5651</name>
</gene>
<sequence length="127" mass="13018">MSSFAPVVNSGSGNPAAATATDLTCLMFSGFQQMAAANYMHELRRMITMENLTQHYSGIWPGVGPAATTTPFAGAGSWPDAQHMLGSVISNSSAITVGTASTTDASSTTGPLGNLTNSKESPTKKST</sequence>
<dbReference type="Proteomes" id="UP000271098">
    <property type="component" value="Unassembled WGS sequence"/>
</dbReference>
<protein>
    <submittedName>
        <fullName evidence="2 4">Uncharacterized protein</fullName>
    </submittedName>
</protein>
<feature type="region of interest" description="Disordered" evidence="1">
    <location>
        <begin position="99"/>
        <end position="127"/>
    </location>
</feature>
<dbReference type="AlphaFoldDB" id="A0A183DAB5"/>
<dbReference type="EMBL" id="UYRT01012270">
    <property type="protein sequence ID" value="VDK51630.1"/>
    <property type="molecule type" value="Genomic_DNA"/>
</dbReference>
<feature type="compositionally biased region" description="Polar residues" evidence="1">
    <location>
        <begin position="110"/>
        <end position="127"/>
    </location>
</feature>
<evidence type="ECO:0000313" key="4">
    <source>
        <dbReference type="WBParaSite" id="GPUH_0000566401-mRNA-1"/>
    </source>
</evidence>
<dbReference type="OrthoDB" id="6159439at2759"/>
<evidence type="ECO:0000313" key="2">
    <source>
        <dbReference type="EMBL" id="VDK51630.1"/>
    </source>
</evidence>
<organism evidence="4">
    <name type="scientific">Gongylonema pulchrum</name>
    <dbReference type="NCBI Taxonomy" id="637853"/>
    <lineage>
        <taxon>Eukaryota</taxon>
        <taxon>Metazoa</taxon>
        <taxon>Ecdysozoa</taxon>
        <taxon>Nematoda</taxon>
        <taxon>Chromadorea</taxon>
        <taxon>Rhabditida</taxon>
        <taxon>Spirurina</taxon>
        <taxon>Spiruromorpha</taxon>
        <taxon>Spiruroidea</taxon>
        <taxon>Gongylonematidae</taxon>
        <taxon>Gongylonema</taxon>
    </lineage>
</organism>
<proteinExistence type="predicted"/>
<dbReference type="WBParaSite" id="GPUH_0000566401-mRNA-1">
    <property type="protein sequence ID" value="GPUH_0000566401-mRNA-1"/>
    <property type="gene ID" value="GPUH_0000566401"/>
</dbReference>
<reference evidence="4" key="1">
    <citation type="submission" date="2016-06" db="UniProtKB">
        <authorList>
            <consortium name="WormBaseParasite"/>
        </authorList>
    </citation>
    <scope>IDENTIFICATION</scope>
</reference>